<comment type="similarity">
    <text evidence="2 7">Belongs to the DedA family.</text>
</comment>
<evidence type="ECO:0000313" key="10">
    <source>
        <dbReference type="Proteomes" id="UP000829542"/>
    </source>
</evidence>
<feature type="transmembrane region" description="Helical" evidence="7">
    <location>
        <begin position="21"/>
        <end position="51"/>
    </location>
</feature>
<dbReference type="InterPro" id="IPR032816">
    <property type="entry name" value="VTT_dom"/>
</dbReference>
<sequence length="176" mass="20155">MSLHHFTQSITDFAQQHESWIFLLTLVIAFIESLVIIGLFFPGTILIVSLSVVVGTIHYPFEWMWLACALGAFLGMWCSYSFGKIHKSGIDRLWPFSKKPKLLPKTQAFFHKWGLWTLFFCSFLEPLRVTVPMICGIFSIPKYRYLLVSGASATCWSLLVLSPGIFGIEWLSKFIH</sequence>
<evidence type="ECO:0000256" key="1">
    <source>
        <dbReference type="ARBA" id="ARBA00004651"/>
    </source>
</evidence>
<evidence type="ECO:0000313" key="9">
    <source>
        <dbReference type="EMBL" id="UNM96616.1"/>
    </source>
</evidence>
<accession>A0ABY3X7A5</accession>
<feature type="transmembrane region" description="Helical" evidence="7">
    <location>
        <begin position="146"/>
        <end position="171"/>
    </location>
</feature>
<dbReference type="Pfam" id="PF09335">
    <property type="entry name" value="VTT_dom"/>
    <property type="match status" value="1"/>
</dbReference>
<dbReference type="PANTHER" id="PTHR30353:SF15">
    <property type="entry name" value="INNER MEMBRANE PROTEIN YABI"/>
    <property type="match status" value="1"/>
</dbReference>
<name>A0ABY3X7A5_9GAMM</name>
<dbReference type="Proteomes" id="UP000829542">
    <property type="component" value="Chromosome"/>
</dbReference>
<evidence type="ECO:0000256" key="4">
    <source>
        <dbReference type="ARBA" id="ARBA00022692"/>
    </source>
</evidence>
<organism evidence="9 10">
    <name type="scientific">Ignatzschineria rhizosphaerae</name>
    <dbReference type="NCBI Taxonomy" id="2923279"/>
    <lineage>
        <taxon>Bacteria</taxon>
        <taxon>Pseudomonadati</taxon>
        <taxon>Pseudomonadota</taxon>
        <taxon>Gammaproteobacteria</taxon>
        <taxon>Cardiobacteriales</taxon>
        <taxon>Ignatzschineriaceae</taxon>
        <taxon>Ignatzschineria</taxon>
    </lineage>
</organism>
<keyword evidence="3 7" id="KW-1003">Cell membrane</keyword>
<keyword evidence="6 7" id="KW-0472">Membrane</keyword>
<feature type="transmembrane region" description="Helical" evidence="7">
    <location>
        <begin position="63"/>
        <end position="83"/>
    </location>
</feature>
<evidence type="ECO:0000259" key="8">
    <source>
        <dbReference type="Pfam" id="PF09335"/>
    </source>
</evidence>
<evidence type="ECO:0000256" key="2">
    <source>
        <dbReference type="ARBA" id="ARBA00010792"/>
    </source>
</evidence>
<dbReference type="RefSeq" id="WP_242150534.1">
    <property type="nucleotide sequence ID" value="NZ_CP093379.1"/>
</dbReference>
<protein>
    <submittedName>
        <fullName evidence="9">DedA family protein</fullName>
    </submittedName>
</protein>
<evidence type="ECO:0000256" key="6">
    <source>
        <dbReference type="ARBA" id="ARBA00023136"/>
    </source>
</evidence>
<dbReference type="InterPro" id="IPR032818">
    <property type="entry name" value="DedA-like"/>
</dbReference>
<evidence type="ECO:0000256" key="3">
    <source>
        <dbReference type="ARBA" id="ARBA00022475"/>
    </source>
</evidence>
<proteinExistence type="inferred from homology"/>
<reference evidence="9 10" key="1">
    <citation type="submission" date="2022-03" db="EMBL/GenBank/DDBJ databases">
        <title>Ignatzschineria rhizosphaerae HR5S32.</title>
        <authorList>
            <person name="Sun J.Q."/>
            <person name="Feng J.Y."/>
        </authorList>
    </citation>
    <scope>NUCLEOTIDE SEQUENCE [LARGE SCALE GENOMIC DNA]</scope>
    <source>
        <strain evidence="9 10">HR5S32</strain>
    </source>
</reference>
<dbReference type="EMBL" id="CP093379">
    <property type="protein sequence ID" value="UNM96616.1"/>
    <property type="molecule type" value="Genomic_DNA"/>
</dbReference>
<comment type="subcellular location">
    <subcellularLocation>
        <location evidence="1 7">Cell membrane</location>
        <topology evidence="1 7">Multi-pass membrane protein</topology>
    </subcellularLocation>
</comment>
<keyword evidence="10" id="KW-1185">Reference proteome</keyword>
<feature type="domain" description="VTT" evidence="8">
    <location>
        <begin position="41"/>
        <end position="164"/>
    </location>
</feature>
<keyword evidence="5 7" id="KW-1133">Transmembrane helix</keyword>
<dbReference type="PANTHER" id="PTHR30353">
    <property type="entry name" value="INNER MEMBRANE PROTEIN DEDA-RELATED"/>
    <property type="match status" value="1"/>
</dbReference>
<gene>
    <name evidence="9" type="ORF">MMG00_01770</name>
</gene>
<keyword evidence="4 7" id="KW-0812">Transmembrane</keyword>
<feature type="transmembrane region" description="Helical" evidence="7">
    <location>
        <begin position="113"/>
        <end position="140"/>
    </location>
</feature>
<evidence type="ECO:0000256" key="7">
    <source>
        <dbReference type="RuleBase" id="RU367016"/>
    </source>
</evidence>
<evidence type="ECO:0000256" key="5">
    <source>
        <dbReference type="ARBA" id="ARBA00022989"/>
    </source>
</evidence>